<feature type="region of interest" description="Disordered" evidence="1">
    <location>
        <begin position="374"/>
        <end position="407"/>
    </location>
</feature>
<evidence type="ECO:0000313" key="4">
    <source>
        <dbReference type="EMBL" id="JAD76028.1"/>
    </source>
</evidence>
<sequence>MINLFDLSAGMASTNMLTDRAHRDGSPARRSRQDVKRTVDTAKVNVEDKLGASNRSSSSNKSNAAQMNMALAKEMSTESKLKKKPPSIVARLMGLEDDLPGQEPTLHSVKRNLKKSHLNDNLAERNRPLQHRDQYCSSKTTRNIHIGRKEAVEFKDVYEVNEEPLRTYHLQDQTFPRSVSSRSKRDLRMEIVRQKFMEAKRLATDEKLIHSKEFQEALEVLSSNKELFLKFLEEPNCTSSKHLAGLHTESAPPQTEPAPPRTKRITVLKPNKSVENGGRRELRTHRTNEENEHVMPRTHQRSHSEEVTFSQPTRIVVLKPSPGKPSRTMSRLTPRAAPSQLTEQIGFYGDLEGDEYLPDCLHRRDESLLSSVYSNGYGGDESSFSRSEVDYDDEEGGNLSDSEIASPVSRHSWDHIKRYNSPYSGSTFSRTSHSPESSVIREAKKRLSERWASVTYNEINQEQMQMLRSSSTLGEMLSLREAKKEIGCTNSVSSSRPCTTENELNLQATCMSTFREDEENGQSSPKNLARSKSVPVSSALFHNIAPNAPPSNSEGCETPPKVVTRSDKGKSSLKGRVSSFFFPKSKKQSKERITLSSASSDDKVEGTCLGSMKLEADHSIGADENMSYCEDKDDSSTSQTVCSSKDIVSIDVPISSDCPTGDLDGLRSGGGLKGFRDEPSPTSVLDTSFEDSSINEPESTRSNACTTDRVALRSTAIESVACSLSWEDMNSPSPLLGSTKITPLSNIDDDELECVAFVQKIMSSAGLGNLQLSMVFTGWYLPDCPLDPALCDKLLDRKEEAAKSRERRSNQKLLFDCVNMALIEIGQDTLLCAYPWSQARSMAWKETLIQALVEEVPRHMGDWLYGSGSFAVNQNDNAGTILERIVQQEVEGIGWVKSMRWEVDELTKQIAWEVLEELVKEAVDDLALCSSHQELSMLIPNL</sequence>
<dbReference type="PANTHER" id="PTHR46634:SF3">
    <property type="entry name" value="M REDUCTASE II SUBUNIT GAMMA, PUTATIVE (DUF3741)-RELATED"/>
    <property type="match status" value="1"/>
</dbReference>
<evidence type="ECO:0000259" key="2">
    <source>
        <dbReference type="Pfam" id="PF12552"/>
    </source>
</evidence>
<dbReference type="AlphaFoldDB" id="A0A0A9CNK9"/>
<dbReference type="Pfam" id="PF14309">
    <property type="entry name" value="DUF4378"/>
    <property type="match status" value="1"/>
</dbReference>
<feature type="region of interest" description="Disordered" evidence="1">
    <location>
        <begin position="16"/>
        <end position="64"/>
    </location>
</feature>
<organism evidence="4">
    <name type="scientific">Arundo donax</name>
    <name type="common">Giant reed</name>
    <name type="synonym">Donax arundinaceus</name>
    <dbReference type="NCBI Taxonomy" id="35708"/>
    <lineage>
        <taxon>Eukaryota</taxon>
        <taxon>Viridiplantae</taxon>
        <taxon>Streptophyta</taxon>
        <taxon>Embryophyta</taxon>
        <taxon>Tracheophyta</taxon>
        <taxon>Spermatophyta</taxon>
        <taxon>Magnoliopsida</taxon>
        <taxon>Liliopsida</taxon>
        <taxon>Poales</taxon>
        <taxon>Poaceae</taxon>
        <taxon>PACMAD clade</taxon>
        <taxon>Arundinoideae</taxon>
        <taxon>Arundineae</taxon>
        <taxon>Arundo</taxon>
    </lineage>
</organism>
<protein>
    <recommendedName>
        <fullName evidence="5">DUF4378 domain-containing protein</fullName>
    </recommendedName>
</protein>
<dbReference type="InterPro" id="IPR022212">
    <property type="entry name" value="DUF3741"/>
</dbReference>
<dbReference type="Pfam" id="PF12552">
    <property type="entry name" value="DUF3741"/>
    <property type="match status" value="1"/>
</dbReference>
<dbReference type="PANTHER" id="PTHR46634">
    <property type="entry name" value="M REDUCTASE II SUBUNIT GAMMA, PUTATIVE (DUF3741)-RELATED"/>
    <property type="match status" value="1"/>
</dbReference>
<feature type="compositionally biased region" description="Low complexity" evidence="1">
    <location>
        <begin position="52"/>
        <end position="64"/>
    </location>
</feature>
<feature type="region of interest" description="Disordered" evidence="1">
    <location>
        <begin position="669"/>
        <end position="703"/>
    </location>
</feature>
<name>A0A0A9CNK9_ARUDO</name>
<dbReference type="EMBL" id="GBRH01221867">
    <property type="protein sequence ID" value="JAD76028.1"/>
    <property type="molecule type" value="Transcribed_RNA"/>
</dbReference>
<feature type="compositionally biased region" description="Polar residues" evidence="1">
    <location>
        <begin position="680"/>
        <end position="703"/>
    </location>
</feature>
<reference evidence="4" key="1">
    <citation type="submission" date="2014-09" db="EMBL/GenBank/DDBJ databases">
        <authorList>
            <person name="Magalhaes I.L.F."/>
            <person name="Oliveira U."/>
            <person name="Santos F.R."/>
            <person name="Vidigal T.H.D.A."/>
            <person name="Brescovit A.D."/>
            <person name="Santos A.J."/>
        </authorList>
    </citation>
    <scope>NUCLEOTIDE SEQUENCE</scope>
    <source>
        <tissue evidence="4">Shoot tissue taken approximately 20 cm above the soil surface</tissue>
    </source>
</reference>
<dbReference type="InterPro" id="IPR025486">
    <property type="entry name" value="DUF4378"/>
</dbReference>
<feature type="domain" description="DUF4378" evidence="3">
    <location>
        <begin position="756"/>
        <end position="921"/>
    </location>
</feature>
<feature type="region of interest" description="Disordered" evidence="1">
    <location>
        <begin position="515"/>
        <end position="572"/>
    </location>
</feature>
<evidence type="ECO:0008006" key="5">
    <source>
        <dbReference type="Google" id="ProtNLM"/>
    </source>
</evidence>
<feature type="domain" description="DUF3741" evidence="2">
    <location>
        <begin position="193"/>
        <end position="236"/>
    </location>
</feature>
<feature type="region of interest" description="Disordered" evidence="1">
    <location>
        <begin position="317"/>
        <end position="336"/>
    </location>
</feature>
<proteinExistence type="predicted"/>
<reference evidence="4" key="2">
    <citation type="journal article" date="2015" name="Data Brief">
        <title>Shoot transcriptome of the giant reed, Arundo donax.</title>
        <authorList>
            <person name="Barrero R.A."/>
            <person name="Guerrero F.D."/>
            <person name="Moolhuijzen P."/>
            <person name="Goolsby J.A."/>
            <person name="Tidwell J."/>
            <person name="Bellgard S.E."/>
            <person name="Bellgard M.I."/>
        </authorList>
    </citation>
    <scope>NUCLEOTIDE SEQUENCE</scope>
    <source>
        <tissue evidence="4">Shoot tissue taken approximately 20 cm above the soil surface</tissue>
    </source>
</reference>
<feature type="compositionally biased region" description="Basic and acidic residues" evidence="1">
    <location>
        <begin position="19"/>
        <end position="50"/>
    </location>
</feature>
<evidence type="ECO:0000259" key="3">
    <source>
        <dbReference type="Pfam" id="PF14309"/>
    </source>
</evidence>
<evidence type="ECO:0000256" key="1">
    <source>
        <dbReference type="SAM" id="MobiDB-lite"/>
    </source>
</evidence>
<accession>A0A0A9CNK9</accession>